<sequence>MLTSVVAFIIVFTILAVAHELGHLIWAKRAGIRVFEFGLGFGPRLFAFRKKETVYSLNLVPILAFVRIAGEGETDEDKACPENEKYQAKTPWQKFKTLVAGPAMNLVVALIILILMSLVVGVPTGASFEIASVNKDQPAALAGIKAGDKLLTINSRKFKKMEEAVEFIHKSPRQPLTLLIERGGERLKFKATPRYNEKLKVGLLGFTPKLDYLRTNPLRSIYYGIEQTVSLVLLTLIIVGKLITGGVSLADLAGPVGIAQITGKYAQTGLVSLLYFTAFLNINVGVLNLLPIPALDGGRIVFVIIEWLRKKPLDPRLENKINYWGFVVLLALMALVSAHDILRLFRGQ</sequence>
<accession>A0A1F4PZ96</accession>
<name>A0A1F4PZ96_UNCSA</name>
<feature type="transmembrane region" description="Helical" evidence="11">
    <location>
        <begin position="98"/>
        <end position="120"/>
    </location>
</feature>
<keyword evidence="7 11" id="KW-0862">Zinc</keyword>
<feature type="transmembrane region" description="Helical" evidence="11">
    <location>
        <begin position="321"/>
        <end position="342"/>
    </location>
</feature>
<dbReference type="SMART" id="SM00228">
    <property type="entry name" value="PDZ"/>
    <property type="match status" value="1"/>
</dbReference>
<dbReference type="CDD" id="cd06163">
    <property type="entry name" value="S2P-M50_PDZ_RseP-like"/>
    <property type="match status" value="1"/>
</dbReference>
<keyword evidence="11" id="KW-0479">Metal-binding</keyword>
<protein>
    <recommendedName>
        <fullName evidence="11">Zinc metalloprotease</fullName>
        <ecNumber evidence="11">3.4.24.-</ecNumber>
    </recommendedName>
</protein>
<feature type="transmembrane region" description="Helical" evidence="11">
    <location>
        <begin position="6"/>
        <end position="26"/>
    </location>
</feature>
<organism evidence="13 14">
    <name type="scientific">candidate division WOR-1 bacterium RIFCSPHIGHO2_01_FULL_53_15</name>
    <dbReference type="NCBI Taxonomy" id="1802564"/>
    <lineage>
        <taxon>Bacteria</taxon>
        <taxon>Bacillati</taxon>
        <taxon>Saganbacteria</taxon>
    </lineage>
</organism>
<dbReference type="GO" id="GO:0006508">
    <property type="term" value="P:proteolysis"/>
    <property type="evidence" value="ECO:0007669"/>
    <property type="project" value="UniProtKB-KW"/>
</dbReference>
<evidence type="ECO:0000259" key="12">
    <source>
        <dbReference type="PROSITE" id="PS50106"/>
    </source>
</evidence>
<feature type="domain" description="PDZ" evidence="12">
    <location>
        <begin position="130"/>
        <end position="183"/>
    </location>
</feature>
<dbReference type="PROSITE" id="PS50106">
    <property type="entry name" value="PDZ"/>
    <property type="match status" value="1"/>
</dbReference>
<evidence type="ECO:0000256" key="11">
    <source>
        <dbReference type="RuleBase" id="RU362031"/>
    </source>
</evidence>
<dbReference type="SUPFAM" id="SSF50156">
    <property type="entry name" value="PDZ domain-like"/>
    <property type="match status" value="1"/>
</dbReference>
<dbReference type="PANTHER" id="PTHR42837:SF2">
    <property type="entry name" value="MEMBRANE METALLOPROTEASE ARASP2, CHLOROPLASTIC-RELATED"/>
    <property type="match status" value="1"/>
</dbReference>
<keyword evidence="9 11" id="KW-0482">Metalloprotease</keyword>
<evidence type="ECO:0000256" key="7">
    <source>
        <dbReference type="ARBA" id="ARBA00022833"/>
    </source>
</evidence>
<evidence type="ECO:0000313" key="14">
    <source>
        <dbReference type="Proteomes" id="UP000178724"/>
    </source>
</evidence>
<evidence type="ECO:0000256" key="6">
    <source>
        <dbReference type="ARBA" id="ARBA00022801"/>
    </source>
</evidence>
<keyword evidence="5 11" id="KW-0812">Transmembrane</keyword>
<evidence type="ECO:0000313" key="13">
    <source>
        <dbReference type="EMBL" id="OGB88988.1"/>
    </source>
</evidence>
<dbReference type="EC" id="3.4.24.-" evidence="11"/>
<comment type="subcellular location">
    <subcellularLocation>
        <location evidence="2">Membrane</location>
        <topology evidence="2">Multi-pass membrane protein</topology>
    </subcellularLocation>
</comment>
<proteinExistence type="inferred from homology"/>
<dbReference type="EMBL" id="METM01000031">
    <property type="protein sequence ID" value="OGB88988.1"/>
    <property type="molecule type" value="Genomic_DNA"/>
</dbReference>
<evidence type="ECO:0000256" key="3">
    <source>
        <dbReference type="ARBA" id="ARBA00007931"/>
    </source>
</evidence>
<feature type="transmembrane region" description="Helical" evidence="11">
    <location>
        <begin position="229"/>
        <end position="253"/>
    </location>
</feature>
<gene>
    <name evidence="13" type="ORF">A2625_04605</name>
</gene>
<evidence type="ECO:0000256" key="5">
    <source>
        <dbReference type="ARBA" id="ARBA00022692"/>
    </source>
</evidence>
<dbReference type="Pfam" id="PF02163">
    <property type="entry name" value="Peptidase_M50"/>
    <property type="match status" value="1"/>
</dbReference>
<dbReference type="Proteomes" id="UP000178724">
    <property type="component" value="Unassembled WGS sequence"/>
</dbReference>
<evidence type="ECO:0000256" key="4">
    <source>
        <dbReference type="ARBA" id="ARBA00022670"/>
    </source>
</evidence>
<comment type="caution">
    <text evidence="13">The sequence shown here is derived from an EMBL/GenBank/DDBJ whole genome shotgun (WGS) entry which is preliminary data.</text>
</comment>
<dbReference type="GO" id="GO:0016020">
    <property type="term" value="C:membrane"/>
    <property type="evidence" value="ECO:0007669"/>
    <property type="project" value="UniProtKB-SubCell"/>
</dbReference>
<dbReference type="NCBIfam" id="TIGR00054">
    <property type="entry name" value="RIP metalloprotease RseP"/>
    <property type="match status" value="1"/>
</dbReference>
<evidence type="ECO:0000256" key="1">
    <source>
        <dbReference type="ARBA" id="ARBA00001947"/>
    </source>
</evidence>
<dbReference type="GO" id="GO:0004222">
    <property type="term" value="F:metalloendopeptidase activity"/>
    <property type="evidence" value="ECO:0007669"/>
    <property type="project" value="InterPro"/>
</dbReference>
<comment type="similarity">
    <text evidence="3 11">Belongs to the peptidase M50B family.</text>
</comment>
<feature type="transmembrane region" description="Helical" evidence="11">
    <location>
        <begin position="265"/>
        <end position="284"/>
    </location>
</feature>
<dbReference type="InterPro" id="IPR001478">
    <property type="entry name" value="PDZ"/>
</dbReference>
<dbReference type="InterPro" id="IPR004387">
    <property type="entry name" value="Pept_M50_Zn"/>
</dbReference>
<keyword evidence="10 11" id="KW-0472">Membrane</keyword>
<dbReference type="AlphaFoldDB" id="A0A1F4PZ96"/>
<evidence type="ECO:0000256" key="2">
    <source>
        <dbReference type="ARBA" id="ARBA00004141"/>
    </source>
</evidence>
<evidence type="ECO:0000256" key="8">
    <source>
        <dbReference type="ARBA" id="ARBA00022989"/>
    </source>
</evidence>
<comment type="cofactor">
    <cofactor evidence="1 11">
        <name>Zn(2+)</name>
        <dbReference type="ChEBI" id="CHEBI:29105"/>
    </cofactor>
</comment>
<keyword evidence="6 11" id="KW-0378">Hydrolase</keyword>
<dbReference type="Pfam" id="PF17820">
    <property type="entry name" value="PDZ_6"/>
    <property type="match status" value="1"/>
</dbReference>
<keyword evidence="4 13" id="KW-0645">Protease</keyword>
<dbReference type="InterPro" id="IPR041489">
    <property type="entry name" value="PDZ_6"/>
</dbReference>
<dbReference type="CDD" id="cd23081">
    <property type="entry name" value="cpPDZ_EcRseP-like"/>
    <property type="match status" value="1"/>
</dbReference>
<dbReference type="InterPro" id="IPR008915">
    <property type="entry name" value="Peptidase_M50"/>
</dbReference>
<dbReference type="Gene3D" id="2.30.42.10">
    <property type="match status" value="1"/>
</dbReference>
<evidence type="ECO:0000256" key="10">
    <source>
        <dbReference type="ARBA" id="ARBA00023136"/>
    </source>
</evidence>
<evidence type="ECO:0000256" key="9">
    <source>
        <dbReference type="ARBA" id="ARBA00023049"/>
    </source>
</evidence>
<reference evidence="13 14" key="1">
    <citation type="journal article" date="2016" name="Nat. Commun.">
        <title>Thousands of microbial genomes shed light on interconnected biogeochemical processes in an aquifer system.</title>
        <authorList>
            <person name="Anantharaman K."/>
            <person name="Brown C.T."/>
            <person name="Hug L.A."/>
            <person name="Sharon I."/>
            <person name="Castelle C.J."/>
            <person name="Probst A.J."/>
            <person name="Thomas B.C."/>
            <person name="Singh A."/>
            <person name="Wilkins M.J."/>
            <person name="Karaoz U."/>
            <person name="Brodie E.L."/>
            <person name="Williams K.H."/>
            <person name="Hubbard S.S."/>
            <person name="Banfield J.F."/>
        </authorList>
    </citation>
    <scope>NUCLEOTIDE SEQUENCE [LARGE SCALE GENOMIC DNA]</scope>
</reference>
<keyword evidence="8 11" id="KW-1133">Transmembrane helix</keyword>
<dbReference type="PANTHER" id="PTHR42837">
    <property type="entry name" value="REGULATOR OF SIGMA-E PROTEASE RSEP"/>
    <property type="match status" value="1"/>
</dbReference>
<dbReference type="InterPro" id="IPR036034">
    <property type="entry name" value="PDZ_sf"/>
</dbReference>
<dbReference type="GO" id="GO:0046872">
    <property type="term" value="F:metal ion binding"/>
    <property type="evidence" value="ECO:0007669"/>
    <property type="project" value="UniProtKB-KW"/>
</dbReference>